<reference evidence="2" key="1">
    <citation type="submission" date="2019-05" db="EMBL/GenBank/DDBJ databases">
        <title>The de novo reference genome and transcriptome assemblies of the wild tomato species Solanum chilense.</title>
        <authorList>
            <person name="Stam R."/>
            <person name="Nosenko T."/>
            <person name="Hoerger A.C."/>
            <person name="Stephan W."/>
            <person name="Seidel M.A."/>
            <person name="Kuhn J.M.M."/>
            <person name="Haberer G."/>
            <person name="Tellier A."/>
        </authorList>
    </citation>
    <scope>NUCLEOTIDE SEQUENCE</scope>
    <source>
        <tissue evidence="2">Mature leaves</tissue>
    </source>
</reference>
<organism evidence="2">
    <name type="scientific">Solanum chilense</name>
    <name type="common">Tomato</name>
    <name type="synonym">Lycopersicon chilense</name>
    <dbReference type="NCBI Taxonomy" id="4083"/>
    <lineage>
        <taxon>Eukaryota</taxon>
        <taxon>Viridiplantae</taxon>
        <taxon>Streptophyta</taxon>
        <taxon>Embryophyta</taxon>
        <taxon>Tracheophyta</taxon>
        <taxon>Spermatophyta</taxon>
        <taxon>Magnoliopsida</taxon>
        <taxon>eudicotyledons</taxon>
        <taxon>Gunneridae</taxon>
        <taxon>Pentapetalae</taxon>
        <taxon>asterids</taxon>
        <taxon>lamiids</taxon>
        <taxon>Solanales</taxon>
        <taxon>Solanaceae</taxon>
        <taxon>Solanoideae</taxon>
        <taxon>Solaneae</taxon>
        <taxon>Solanum</taxon>
        <taxon>Solanum subgen. Lycopersicon</taxon>
    </lineage>
</organism>
<gene>
    <name evidence="2" type="ORF">EJD97_007267</name>
</gene>
<evidence type="ECO:0000313" key="2">
    <source>
        <dbReference type="EMBL" id="TMX04584.1"/>
    </source>
</evidence>
<protein>
    <submittedName>
        <fullName evidence="2">Uncharacterized protein</fullName>
    </submittedName>
</protein>
<accession>A0A6N2CH98</accession>
<sequence length="102" mass="10870">INMKRNACGLIGGAIVGVNQVPPQVPAAGMEMSVKPNGLTDGEVRTALVDMAQPIIIQAHAKTAQAEQQGVPRENPPSSTMASRLRDFTRVNPPIYSGFKIF</sequence>
<dbReference type="AlphaFoldDB" id="A0A6N2CH98"/>
<name>A0A6N2CH98_SOLCI</name>
<comment type="caution">
    <text evidence="2">The sequence shown here is derived from an EMBL/GenBank/DDBJ whole genome shotgun (WGS) entry which is preliminary data.</text>
</comment>
<evidence type="ECO:0000256" key="1">
    <source>
        <dbReference type="SAM" id="MobiDB-lite"/>
    </source>
</evidence>
<dbReference type="EMBL" id="RXGB01000205">
    <property type="protein sequence ID" value="TMX04584.1"/>
    <property type="molecule type" value="Genomic_DNA"/>
</dbReference>
<proteinExistence type="predicted"/>
<feature type="non-terminal residue" evidence="2">
    <location>
        <position position="1"/>
    </location>
</feature>
<feature type="region of interest" description="Disordered" evidence="1">
    <location>
        <begin position="63"/>
        <end position="86"/>
    </location>
</feature>
<feature type="non-terminal residue" evidence="2">
    <location>
        <position position="102"/>
    </location>
</feature>